<keyword evidence="2" id="KW-0732">Signal</keyword>
<evidence type="ECO:0000256" key="1">
    <source>
        <dbReference type="SAM" id="MobiDB-lite"/>
    </source>
</evidence>
<sequence>MWRRACWGWWSWLACLFYSASKTTGPNTLHSANTPLGSFANTSGTSVLAEEALGAQGRRVSLGPQTATHSHPGPGARQHAPVQHQA</sequence>
<protein>
    <recommendedName>
        <fullName evidence="5">Secreted protein</fullName>
    </recommendedName>
</protein>
<accession>A0A6A6NTJ1</accession>
<reference evidence="3" key="1">
    <citation type="journal article" date="2020" name="Stud. Mycol.">
        <title>101 Dothideomycetes genomes: a test case for predicting lifestyles and emergence of pathogens.</title>
        <authorList>
            <person name="Haridas S."/>
            <person name="Albert R."/>
            <person name="Binder M."/>
            <person name="Bloem J."/>
            <person name="Labutti K."/>
            <person name="Salamov A."/>
            <person name="Andreopoulos B."/>
            <person name="Baker S."/>
            <person name="Barry K."/>
            <person name="Bills G."/>
            <person name="Bluhm B."/>
            <person name="Cannon C."/>
            <person name="Castanera R."/>
            <person name="Culley D."/>
            <person name="Daum C."/>
            <person name="Ezra D."/>
            <person name="Gonzalez J."/>
            <person name="Henrissat B."/>
            <person name="Kuo A."/>
            <person name="Liang C."/>
            <person name="Lipzen A."/>
            <person name="Lutzoni F."/>
            <person name="Magnuson J."/>
            <person name="Mondo S."/>
            <person name="Nolan M."/>
            <person name="Ohm R."/>
            <person name="Pangilinan J."/>
            <person name="Park H.-J."/>
            <person name="Ramirez L."/>
            <person name="Alfaro M."/>
            <person name="Sun H."/>
            <person name="Tritt A."/>
            <person name="Yoshinaga Y."/>
            <person name="Zwiers L.-H."/>
            <person name="Turgeon B."/>
            <person name="Goodwin S."/>
            <person name="Spatafora J."/>
            <person name="Crous P."/>
            <person name="Grigoriev I."/>
        </authorList>
    </citation>
    <scope>NUCLEOTIDE SEQUENCE</scope>
    <source>
        <strain evidence="3">ATCC 16933</strain>
    </source>
</reference>
<dbReference type="AlphaFoldDB" id="A0A6A6NTJ1"/>
<evidence type="ECO:0000313" key="3">
    <source>
        <dbReference type="EMBL" id="KAF2454752.1"/>
    </source>
</evidence>
<feature type="region of interest" description="Disordered" evidence="1">
    <location>
        <begin position="58"/>
        <end position="86"/>
    </location>
</feature>
<name>A0A6A6NTJ1_9PEZI</name>
<dbReference type="Proteomes" id="UP000799766">
    <property type="component" value="Unassembled WGS sequence"/>
</dbReference>
<organism evidence="3 4">
    <name type="scientific">Lineolata rhizophorae</name>
    <dbReference type="NCBI Taxonomy" id="578093"/>
    <lineage>
        <taxon>Eukaryota</taxon>
        <taxon>Fungi</taxon>
        <taxon>Dikarya</taxon>
        <taxon>Ascomycota</taxon>
        <taxon>Pezizomycotina</taxon>
        <taxon>Dothideomycetes</taxon>
        <taxon>Dothideomycetes incertae sedis</taxon>
        <taxon>Lineolatales</taxon>
        <taxon>Lineolataceae</taxon>
        <taxon>Lineolata</taxon>
    </lineage>
</organism>
<proteinExistence type="predicted"/>
<evidence type="ECO:0000256" key="2">
    <source>
        <dbReference type="SAM" id="SignalP"/>
    </source>
</evidence>
<dbReference type="EMBL" id="MU001690">
    <property type="protein sequence ID" value="KAF2454752.1"/>
    <property type="molecule type" value="Genomic_DNA"/>
</dbReference>
<dbReference type="PROSITE" id="PS51257">
    <property type="entry name" value="PROKAR_LIPOPROTEIN"/>
    <property type="match status" value="1"/>
</dbReference>
<feature type="signal peptide" evidence="2">
    <location>
        <begin position="1"/>
        <end position="25"/>
    </location>
</feature>
<evidence type="ECO:0008006" key="5">
    <source>
        <dbReference type="Google" id="ProtNLM"/>
    </source>
</evidence>
<gene>
    <name evidence="3" type="ORF">BDY21DRAFT_352640</name>
</gene>
<keyword evidence="4" id="KW-1185">Reference proteome</keyword>
<evidence type="ECO:0000313" key="4">
    <source>
        <dbReference type="Proteomes" id="UP000799766"/>
    </source>
</evidence>
<feature type="chain" id="PRO_5025401597" description="Secreted protein" evidence="2">
    <location>
        <begin position="26"/>
        <end position="86"/>
    </location>
</feature>